<feature type="region of interest" description="Disordered" evidence="2">
    <location>
        <begin position="244"/>
        <end position="289"/>
    </location>
</feature>
<dbReference type="Proteomes" id="UP000750711">
    <property type="component" value="Unassembled WGS sequence"/>
</dbReference>
<keyword evidence="1" id="KW-0175">Coiled coil</keyword>
<evidence type="ECO:0000313" key="3">
    <source>
        <dbReference type="EMBL" id="KAH0548156.1"/>
    </source>
</evidence>
<protein>
    <recommendedName>
        <fullName evidence="5">Kinesin motor domain-containing protein</fullName>
    </recommendedName>
</protein>
<accession>A0A9P8IGJ1</accession>
<dbReference type="EMBL" id="JAGHQM010002782">
    <property type="protein sequence ID" value="KAH0548156.1"/>
    <property type="molecule type" value="Genomic_DNA"/>
</dbReference>
<comment type="caution">
    <text evidence="3">The sequence shown here is derived from an EMBL/GenBank/DDBJ whole genome shotgun (WGS) entry which is preliminary data.</text>
</comment>
<proteinExistence type="predicted"/>
<keyword evidence="4" id="KW-1185">Reference proteome</keyword>
<feature type="compositionally biased region" description="Polar residues" evidence="2">
    <location>
        <begin position="54"/>
        <end position="77"/>
    </location>
</feature>
<evidence type="ECO:0008006" key="5">
    <source>
        <dbReference type="Google" id="ProtNLM"/>
    </source>
</evidence>
<reference evidence="3" key="1">
    <citation type="submission" date="2021-03" db="EMBL/GenBank/DDBJ databases">
        <title>Comparative genomics and phylogenomic investigation of the class Geoglossomycetes provide insights into ecological specialization and systematics.</title>
        <authorList>
            <person name="Melie T."/>
            <person name="Pirro S."/>
            <person name="Miller A.N."/>
            <person name="Quandt A."/>
        </authorList>
    </citation>
    <scope>NUCLEOTIDE SEQUENCE</scope>
    <source>
        <strain evidence="3">CAQ_001_2017</strain>
    </source>
</reference>
<name>A0A9P8IGJ1_9PEZI</name>
<feature type="compositionally biased region" description="Basic and acidic residues" evidence="2">
    <location>
        <begin position="250"/>
        <end position="260"/>
    </location>
</feature>
<evidence type="ECO:0000256" key="1">
    <source>
        <dbReference type="SAM" id="Coils"/>
    </source>
</evidence>
<feature type="region of interest" description="Disordered" evidence="2">
    <location>
        <begin position="181"/>
        <end position="200"/>
    </location>
</feature>
<evidence type="ECO:0000256" key="2">
    <source>
        <dbReference type="SAM" id="MobiDB-lite"/>
    </source>
</evidence>
<organism evidence="3 4">
    <name type="scientific">Trichoglossum hirsutum</name>
    <dbReference type="NCBI Taxonomy" id="265104"/>
    <lineage>
        <taxon>Eukaryota</taxon>
        <taxon>Fungi</taxon>
        <taxon>Dikarya</taxon>
        <taxon>Ascomycota</taxon>
        <taxon>Pezizomycotina</taxon>
        <taxon>Geoglossomycetes</taxon>
        <taxon>Geoglossales</taxon>
        <taxon>Geoglossaceae</taxon>
        <taxon>Trichoglossum</taxon>
    </lineage>
</organism>
<evidence type="ECO:0000313" key="4">
    <source>
        <dbReference type="Proteomes" id="UP000750711"/>
    </source>
</evidence>
<sequence length="289" mass="33083">MQTSTTSHNHTSSSRNPQRAIMIVTADPLGDFNATSQILRYSALAREITVPRVPSTSTTLSGTTANKSNLTSGRTTPSSYSIEELEYAAQEIARLTEELDVMSLRLTDEELRRREMESAWKSAEERCALVEQEVREECWIEMERRIEEESHRWRGAWGEEADRNDEHLDRKLDILTRTIQIHEDPEPSSGERIDELEDENERLRRRVDALERELRNRSPTKKQKGQLAIPRGLRLEDEELENAVQGLSEMRLDEGSETPKSKTPAKKQRWVPPTFLSGDGISLTKVQGN</sequence>
<gene>
    <name evidence="3" type="ORF">GP486_008119</name>
</gene>
<feature type="coiled-coil region" evidence="1">
    <location>
        <begin position="85"/>
        <end position="112"/>
    </location>
</feature>
<dbReference type="AlphaFoldDB" id="A0A9P8IGJ1"/>
<feature type="region of interest" description="Disordered" evidence="2">
    <location>
        <begin position="53"/>
        <end position="77"/>
    </location>
</feature>
<feature type="compositionally biased region" description="Basic and acidic residues" evidence="2">
    <location>
        <begin position="181"/>
        <end position="193"/>
    </location>
</feature>